<reference evidence="1" key="1">
    <citation type="submission" date="2020-10" db="EMBL/GenBank/DDBJ databases">
        <authorList>
            <person name="Gilroy R."/>
        </authorList>
    </citation>
    <scope>NUCLEOTIDE SEQUENCE</scope>
    <source>
        <strain evidence="1">21143</strain>
    </source>
</reference>
<dbReference type="AlphaFoldDB" id="A0A9D1GEJ0"/>
<reference evidence="1" key="2">
    <citation type="journal article" date="2021" name="PeerJ">
        <title>Extensive microbial diversity within the chicken gut microbiome revealed by metagenomics and culture.</title>
        <authorList>
            <person name="Gilroy R."/>
            <person name="Ravi A."/>
            <person name="Getino M."/>
            <person name="Pursley I."/>
            <person name="Horton D.L."/>
            <person name="Alikhan N.F."/>
            <person name="Baker D."/>
            <person name="Gharbi K."/>
            <person name="Hall N."/>
            <person name="Watson M."/>
            <person name="Adriaenssens E.M."/>
            <person name="Foster-Nyarko E."/>
            <person name="Jarju S."/>
            <person name="Secka A."/>
            <person name="Antonio M."/>
            <person name="Oren A."/>
            <person name="Chaudhuri R.R."/>
            <person name="La Ragione R."/>
            <person name="Hildebrand F."/>
            <person name="Pallen M.J."/>
        </authorList>
    </citation>
    <scope>NUCLEOTIDE SEQUENCE</scope>
    <source>
        <strain evidence="1">21143</strain>
    </source>
</reference>
<accession>A0A9D1GEJ0</accession>
<comment type="caution">
    <text evidence="1">The sequence shown here is derived from an EMBL/GenBank/DDBJ whole genome shotgun (WGS) entry which is preliminary data.</text>
</comment>
<dbReference type="Proteomes" id="UP000886722">
    <property type="component" value="Unassembled WGS sequence"/>
</dbReference>
<evidence type="ECO:0000313" key="1">
    <source>
        <dbReference type="EMBL" id="HIT39528.1"/>
    </source>
</evidence>
<name>A0A9D1GEJ0_9BACT</name>
<dbReference type="EMBL" id="DVKT01000045">
    <property type="protein sequence ID" value="HIT39528.1"/>
    <property type="molecule type" value="Genomic_DNA"/>
</dbReference>
<evidence type="ECO:0000313" key="2">
    <source>
        <dbReference type="Proteomes" id="UP000886722"/>
    </source>
</evidence>
<gene>
    <name evidence="1" type="ORF">IAD06_05770</name>
</gene>
<sequence>MAKIKKLKENGSTIYPATIPQAVIDPKNKTKLSEIIDDLALTFGDMGESKNVIQSMSDLRSTIGEHSESGLDGYVQYLNLFIDKVNTFLEDAGVTQGVIDSWKEIENFLQGITDTETLTGLLAENLQSAKSYADTKVSSGTANMVTMSSNAGAADRVLTSAGTNRAAKDSGVAIGDLAKKDLSNVTTDTIYGKGTSAGFIPFDLIEATYGGDSSLTFSTAVADVRNALQGFGDGERGVLLHMKGDESGDSAIILNSLKITNGFAIWFLGTDDILHYAEVNTSGSSATVSNHKVYEFSKFLQSIPVATSAVLGGVRVGSGLTANGAGVLSVTSAPKATNDSDGNPINTTYLKSEAVNDVTEYPEITI</sequence>
<organism evidence="1 2">
    <name type="scientific">Candidatus Caccoplasma intestinavium</name>
    <dbReference type="NCBI Taxonomy" id="2840716"/>
    <lineage>
        <taxon>Bacteria</taxon>
        <taxon>Pseudomonadati</taxon>
        <taxon>Bacteroidota</taxon>
        <taxon>Bacteroidia</taxon>
        <taxon>Bacteroidales</taxon>
        <taxon>Bacteroidaceae</taxon>
        <taxon>Bacteroidaceae incertae sedis</taxon>
        <taxon>Candidatus Caccoplasma</taxon>
    </lineage>
</organism>
<protein>
    <submittedName>
        <fullName evidence="1">Uncharacterized protein</fullName>
    </submittedName>
</protein>
<proteinExistence type="predicted"/>